<dbReference type="RefSeq" id="XP_064699717.1">
    <property type="nucleotide sequence ID" value="XM_064845619.1"/>
</dbReference>
<dbReference type="Proteomes" id="UP001358417">
    <property type="component" value="Unassembled WGS sequence"/>
</dbReference>
<comment type="caution">
    <text evidence="2">The sequence shown here is derived from an EMBL/GenBank/DDBJ whole genome shotgun (WGS) entry which is preliminary data.</text>
</comment>
<keyword evidence="3" id="KW-1185">Reference proteome</keyword>
<evidence type="ECO:0008006" key="4">
    <source>
        <dbReference type="Google" id="ProtNLM"/>
    </source>
</evidence>
<evidence type="ECO:0000256" key="1">
    <source>
        <dbReference type="SAM" id="MobiDB-lite"/>
    </source>
</evidence>
<reference evidence="2 3" key="1">
    <citation type="submission" date="2023-08" db="EMBL/GenBank/DDBJ databases">
        <title>Black Yeasts Isolated from many extreme environments.</title>
        <authorList>
            <person name="Coleine C."/>
            <person name="Stajich J.E."/>
            <person name="Selbmann L."/>
        </authorList>
    </citation>
    <scope>NUCLEOTIDE SEQUENCE [LARGE SCALE GENOMIC DNA]</scope>
    <source>
        <strain evidence="2 3">CCFEE 5792</strain>
    </source>
</reference>
<evidence type="ECO:0000313" key="2">
    <source>
        <dbReference type="EMBL" id="KAK5042334.1"/>
    </source>
</evidence>
<dbReference type="GeneID" id="89970217"/>
<accession>A0AAV9MR59</accession>
<proteinExistence type="predicted"/>
<dbReference type="AlphaFoldDB" id="A0AAV9MR59"/>
<feature type="region of interest" description="Disordered" evidence="1">
    <location>
        <begin position="109"/>
        <end position="182"/>
    </location>
</feature>
<dbReference type="EMBL" id="JAVRRD010000111">
    <property type="protein sequence ID" value="KAK5042334.1"/>
    <property type="molecule type" value="Genomic_DNA"/>
</dbReference>
<organism evidence="2 3">
    <name type="scientific">Exophiala bonariae</name>
    <dbReference type="NCBI Taxonomy" id="1690606"/>
    <lineage>
        <taxon>Eukaryota</taxon>
        <taxon>Fungi</taxon>
        <taxon>Dikarya</taxon>
        <taxon>Ascomycota</taxon>
        <taxon>Pezizomycotina</taxon>
        <taxon>Eurotiomycetes</taxon>
        <taxon>Chaetothyriomycetidae</taxon>
        <taxon>Chaetothyriales</taxon>
        <taxon>Herpotrichiellaceae</taxon>
        <taxon>Exophiala</taxon>
    </lineage>
</organism>
<sequence length="256" mass="28578">MYIIEASHELRELAVKVPIPIEDMRPVPERQIWMTSSSPSPEETALLDHYYTELFPRISRAAESDGLSGLSRGSPAHIICIEKGGMMWPGKNQVGVSIVLESLPLKNPVSETPKEVASTGPNLNDGDIATETPSPQATGEDANVGASEPCRTHEQPRRNNKPSEPSEDIAPLESRPPQKLRDRQHKILQTLGQPRRVVTWRMTEQRRSSIQPRTLSVGDILVLNEREFIEILAGGIPLLTMRCHGERIEHQIEEKV</sequence>
<gene>
    <name evidence="2" type="ORF">LTR84_002002</name>
</gene>
<name>A0AAV9MR59_9EURO</name>
<evidence type="ECO:0000313" key="3">
    <source>
        <dbReference type="Proteomes" id="UP001358417"/>
    </source>
</evidence>
<protein>
    <recommendedName>
        <fullName evidence="4">Flagellar motor switch protein FliN-like C-terminal domain-containing protein</fullName>
    </recommendedName>
</protein>